<dbReference type="AlphaFoldDB" id="D4BRK6"/>
<feature type="transmembrane region" description="Helical" evidence="2">
    <location>
        <begin position="100"/>
        <end position="119"/>
    </location>
</feature>
<dbReference type="Proteomes" id="UP000003191">
    <property type="component" value="Unassembled WGS sequence"/>
</dbReference>
<evidence type="ECO:0000256" key="1">
    <source>
        <dbReference type="SAM" id="MobiDB-lite"/>
    </source>
</evidence>
<feature type="transmembrane region" description="Helical" evidence="2">
    <location>
        <begin position="216"/>
        <end position="243"/>
    </location>
</feature>
<organism evidence="3 4">
    <name type="scientific">Bifidobacterium breve DSM 20213 = JCM 1192</name>
    <dbReference type="NCBI Taxonomy" id="518634"/>
    <lineage>
        <taxon>Bacteria</taxon>
        <taxon>Bacillati</taxon>
        <taxon>Actinomycetota</taxon>
        <taxon>Actinomycetes</taxon>
        <taxon>Bifidobacteriales</taxon>
        <taxon>Bifidobacteriaceae</taxon>
        <taxon>Bifidobacterium</taxon>
    </lineage>
</organism>
<name>D4BRK6_BIFBR</name>
<feature type="transmembrane region" description="Helical" evidence="2">
    <location>
        <begin position="68"/>
        <end position="94"/>
    </location>
</feature>
<feature type="transmembrane region" description="Helical" evidence="2">
    <location>
        <begin position="33"/>
        <end position="56"/>
    </location>
</feature>
<keyword evidence="4" id="KW-1185">Reference proteome</keyword>
<evidence type="ECO:0000313" key="4">
    <source>
        <dbReference type="Proteomes" id="UP000003191"/>
    </source>
</evidence>
<feature type="region of interest" description="Disordered" evidence="1">
    <location>
        <begin position="175"/>
        <end position="207"/>
    </location>
</feature>
<dbReference type="Gene3D" id="3.30.565.10">
    <property type="entry name" value="Histidine kinase-like ATPase, C-terminal domain"/>
    <property type="match status" value="1"/>
</dbReference>
<gene>
    <name evidence="3" type="ORF">BIFBRE_04742</name>
</gene>
<dbReference type="STRING" id="1685.RY69_489"/>
<keyword evidence="2" id="KW-0472">Membrane</keyword>
<comment type="caution">
    <text evidence="3">The sequence shown here is derived from an EMBL/GenBank/DDBJ whole genome shotgun (WGS) entry which is preliminary data.</text>
</comment>
<accession>D4BRK6</accession>
<evidence type="ECO:0000256" key="2">
    <source>
        <dbReference type="SAM" id="Phobius"/>
    </source>
</evidence>
<dbReference type="EMBL" id="ACCG02000012">
    <property type="protein sequence ID" value="EFE88851.1"/>
    <property type="molecule type" value="Genomic_DNA"/>
</dbReference>
<keyword evidence="2" id="KW-1133">Transmembrane helix</keyword>
<dbReference type="HOGENOM" id="CLU_659986_0_0_11"/>
<evidence type="ECO:0000313" key="3">
    <source>
        <dbReference type="EMBL" id="EFE88851.1"/>
    </source>
</evidence>
<proteinExistence type="predicted"/>
<protein>
    <recommendedName>
        <fullName evidence="5">2CS histidine protein kinase</fullName>
    </recommendedName>
</protein>
<evidence type="ECO:0008006" key="5">
    <source>
        <dbReference type="Google" id="ProtNLM"/>
    </source>
</evidence>
<dbReference type="PATRIC" id="fig|518634.7.peg.1693"/>
<sequence length="485" mass="50269">MGGMCNGMDGRKGTAMKALRHRLAELDSGVRNAWLLIAILVVALICTMETMAGLAADSVSAADCLEEFIFVAIVGRMAFRPVTGCVAVAVAWIVLCMSPIWMPSGAMLAVLLAVGIAGYADKRLALAVAGIAVVVWMLSRGGVAIPWLDGGSDTMSGSADGAASSSALDGSVADGGAADGGSSSSGSDSAGQSGSDFTGSAYESSGSSAEHRTGQVILGAIALYGVMPVAVLFIGFMLGGMAARWNHERSLARAELAHRRQQERTAQDIHDYVSNDLAYLILRFDKDIADGKTPSEEELRELRSVAMGALDRTHQVIDVIEGRGEAAHSAVTPHDSTVDAVSGIACGITDADCPLAEQIRDVASNGDRRLSELGFEGQTIISGAHGAAGRSGLIAGLLEELYGNIAKHADPEAGYVMTIGIGLDTVRIACIDTARTSSDSDADGSADLSTGTGLNRYRQLLEQQNGALHITTQDAEWTLSAVIPL</sequence>
<dbReference type="InterPro" id="IPR036890">
    <property type="entry name" value="HATPase_C_sf"/>
</dbReference>
<feature type="transmembrane region" description="Helical" evidence="2">
    <location>
        <begin position="126"/>
        <end position="148"/>
    </location>
</feature>
<reference evidence="3 4" key="1">
    <citation type="submission" date="2010-02" db="EMBL/GenBank/DDBJ databases">
        <authorList>
            <person name="Weinstock G."/>
            <person name="Sodergren E."/>
            <person name="Clifton S."/>
            <person name="Fulton L."/>
            <person name="Fulton B."/>
            <person name="Courtney L."/>
            <person name="Fronick C."/>
            <person name="Harrison M."/>
            <person name="Strong C."/>
            <person name="Farmer C."/>
            <person name="Delahaunty K."/>
            <person name="Markovic C."/>
            <person name="Hall O."/>
            <person name="Minx P."/>
            <person name="Tomlinson C."/>
            <person name="Mitreva M."/>
            <person name="Nelson J."/>
            <person name="Hou S."/>
            <person name="Wollam A."/>
            <person name="Pepin K.H."/>
            <person name="Johnson M."/>
            <person name="Bhonagiri V."/>
            <person name="Zhang X."/>
            <person name="Suruliraj S."/>
            <person name="Warren W."/>
            <person name="Chinwalla A."/>
            <person name="Mardis E.R."/>
            <person name="Wilson R.K."/>
        </authorList>
    </citation>
    <scope>NUCLEOTIDE SEQUENCE [LARGE SCALE GENOMIC DNA]</scope>
    <source>
        <strain evidence="3 4">DSM 20213</strain>
    </source>
</reference>
<keyword evidence="2" id="KW-0812">Transmembrane</keyword>